<evidence type="ECO:0000313" key="2">
    <source>
        <dbReference type="EMBL" id="CAD9182447.1"/>
    </source>
</evidence>
<protein>
    <submittedName>
        <fullName evidence="2">Uncharacterized protein</fullName>
    </submittedName>
</protein>
<name>A0A7S1S2L6_ALECA</name>
<evidence type="ECO:0000256" key="1">
    <source>
        <dbReference type="SAM" id="MobiDB-lite"/>
    </source>
</evidence>
<organism evidence="2">
    <name type="scientific">Alexandrium catenella</name>
    <name type="common">Red tide dinoflagellate</name>
    <name type="synonym">Gonyaulax catenella</name>
    <dbReference type="NCBI Taxonomy" id="2925"/>
    <lineage>
        <taxon>Eukaryota</taxon>
        <taxon>Sar</taxon>
        <taxon>Alveolata</taxon>
        <taxon>Dinophyceae</taxon>
        <taxon>Gonyaulacales</taxon>
        <taxon>Pyrocystaceae</taxon>
        <taxon>Alexandrium</taxon>
    </lineage>
</organism>
<feature type="compositionally biased region" description="Polar residues" evidence="1">
    <location>
        <begin position="1"/>
        <end position="11"/>
    </location>
</feature>
<gene>
    <name evidence="2" type="ORF">ACAT0790_LOCUS59219</name>
</gene>
<feature type="region of interest" description="Disordered" evidence="1">
    <location>
        <begin position="1"/>
        <end position="69"/>
    </location>
</feature>
<dbReference type="EMBL" id="HBGE01099528">
    <property type="protein sequence ID" value="CAD9182447.1"/>
    <property type="molecule type" value="Transcribed_RNA"/>
</dbReference>
<accession>A0A7S1S2L6</accession>
<reference evidence="2" key="1">
    <citation type="submission" date="2021-01" db="EMBL/GenBank/DDBJ databases">
        <authorList>
            <person name="Corre E."/>
            <person name="Pelletier E."/>
            <person name="Niang G."/>
            <person name="Scheremetjew M."/>
            <person name="Finn R."/>
            <person name="Kale V."/>
            <person name="Holt S."/>
            <person name="Cochrane G."/>
            <person name="Meng A."/>
            <person name="Brown T."/>
            <person name="Cohen L."/>
        </authorList>
    </citation>
    <scope>NUCLEOTIDE SEQUENCE</scope>
    <source>
        <strain evidence="2">OF101</strain>
    </source>
</reference>
<dbReference type="AlphaFoldDB" id="A0A7S1S2L6"/>
<sequence length="102" mass="10078">MRTGESGSASSMDERDRAGGSESVPVPCLRRKPGRCGDAPSGDGGSSSSAERVRGRGASTPTAAPGSHACGAGCTLAAALFTAMAELGRAAAPCLRTFPPKV</sequence>
<proteinExistence type="predicted"/>
<feature type="compositionally biased region" description="Low complexity" evidence="1">
    <location>
        <begin position="37"/>
        <end position="50"/>
    </location>
</feature>